<proteinExistence type="predicted"/>
<dbReference type="InterPro" id="IPR058725">
    <property type="entry name" value="YczF"/>
</dbReference>
<sequence length="75" mass="8568">MKNLGIALLLWTALVLFSLSVDVFLGFGFTTSLRNAFNPFLVMDIAEMVIFAVFIFFLVVVPLVSFFRKKMKEQD</sequence>
<keyword evidence="3" id="KW-1185">Reference proteome</keyword>
<evidence type="ECO:0000256" key="1">
    <source>
        <dbReference type="SAM" id="Phobius"/>
    </source>
</evidence>
<protein>
    <submittedName>
        <fullName evidence="2">Uncharacterized protein</fullName>
    </submittedName>
</protein>
<organism evidence="2 3">
    <name type="scientific">Domibacillus antri</name>
    <dbReference type="NCBI Taxonomy" id="1714264"/>
    <lineage>
        <taxon>Bacteria</taxon>
        <taxon>Bacillati</taxon>
        <taxon>Bacillota</taxon>
        <taxon>Bacilli</taxon>
        <taxon>Bacillales</taxon>
        <taxon>Bacillaceae</taxon>
        <taxon>Domibacillus</taxon>
    </lineage>
</organism>
<keyword evidence="1" id="KW-0812">Transmembrane</keyword>
<dbReference type="AlphaFoldDB" id="A0A1Q8Q265"/>
<dbReference type="Proteomes" id="UP000185568">
    <property type="component" value="Unassembled WGS sequence"/>
</dbReference>
<evidence type="ECO:0000313" key="3">
    <source>
        <dbReference type="Proteomes" id="UP000185568"/>
    </source>
</evidence>
<comment type="caution">
    <text evidence="2">The sequence shown here is derived from an EMBL/GenBank/DDBJ whole genome shotgun (WGS) entry which is preliminary data.</text>
</comment>
<dbReference type="EMBL" id="MSDU01000048">
    <property type="protein sequence ID" value="OLN21436.1"/>
    <property type="molecule type" value="Genomic_DNA"/>
</dbReference>
<accession>A0A1Q8Q265</accession>
<dbReference type="RefSeq" id="WP_075399532.1">
    <property type="nucleotide sequence ID" value="NZ_MSDU01000048.1"/>
</dbReference>
<reference evidence="2 3" key="1">
    <citation type="submission" date="2016-12" db="EMBL/GenBank/DDBJ databases">
        <title>Domibacillus antri genome sequencing.</title>
        <authorList>
            <person name="Verma A."/>
            <person name="Krishnamurthi S."/>
        </authorList>
    </citation>
    <scope>NUCLEOTIDE SEQUENCE [LARGE SCALE GENOMIC DNA]</scope>
    <source>
        <strain evidence="2 3">XD80</strain>
    </source>
</reference>
<gene>
    <name evidence="2" type="ORF">BTO30_15075</name>
</gene>
<name>A0A1Q8Q265_9BACI</name>
<evidence type="ECO:0000313" key="2">
    <source>
        <dbReference type="EMBL" id="OLN21436.1"/>
    </source>
</evidence>
<dbReference type="STRING" id="1714264.BTO30_15075"/>
<dbReference type="Pfam" id="PF26310">
    <property type="entry name" value="YczF"/>
    <property type="match status" value="1"/>
</dbReference>
<feature type="transmembrane region" description="Helical" evidence="1">
    <location>
        <begin position="48"/>
        <end position="67"/>
    </location>
</feature>
<keyword evidence="1" id="KW-1133">Transmembrane helix</keyword>
<keyword evidence="1" id="KW-0472">Membrane</keyword>